<dbReference type="Pfam" id="PF10153">
    <property type="entry name" value="Efg1"/>
    <property type="match status" value="1"/>
</dbReference>
<feature type="region of interest" description="Disordered" evidence="8">
    <location>
        <begin position="1"/>
        <end position="73"/>
    </location>
</feature>
<evidence type="ECO:0000256" key="5">
    <source>
        <dbReference type="ARBA" id="ARBA00022552"/>
    </source>
</evidence>
<dbReference type="InterPro" id="IPR019310">
    <property type="entry name" value="Efg1"/>
</dbReference>
<feature type="compositionally biased region" description="Basic residues" evidence="8">
    <location>
        <begin position="39"/>
        <end position="52"/>
    </location>
</feature>
<protein>
    <recommendedName>
        <fullName evidence="3">rRNA-processing protein EFG1</fullName>
    </recommendedName>
    <alternativeName>
        <fullName evidence="4">rRNA-processing protein efg1</fullName>
    </alternativeName>
</protein>
<name>A0A086K4Q9_TOXGO</name>
<feature type="compositionally biased region" description="Basic and acidic residues" evidence="8">
    <location>
        <begin position="435"/>
        <end position="456"/>
    </location>
</feature>
<comment type="caution">
    <text evidence="9">The sequence shown here is derived from an EMBL/GenBank/DDBJ whole genome shotgun (WGS) entry which is preliminary data.</text>
</comment>
<keyword evidence="7" id="KW-0539">Nucleus</keyword>
<proteinExistence type="inferred from homology"/>
<feature type="region of interest" description="Disordered" evidence="8">
    <location>
        <begin position="281"/>
        <end position="483"/>
    </location>
</feature>
<evidence type="ECO:0000256" key="7">
    <source>
        <dbReference type="ARBA" id="ARBA00023242"/>
    </source>
</evidence>
<evidence type="ECO:0000313" key="9">
    <source>
        <dbReference type="EMBL" id="KFG39377.1"/>
    </source>
</evidence>
<reference evidence="9 10" key="1">
    <citation type="submission" date="2014-02" db="EMBL/GenBank/DDBJ databases">
        <authorList>
            <person name="Sibley D."/>
            <person name="Venepally P."/>
            <person name="Karamycheva S."/>
            <person name="Hadjithomas M."/>
            <person name="Khan A."/>
            <person name="Brunk B."/>
            <person name="Roos D."/>
            <person name="Caler E."/>
            <person name="Lorenzi H."/>
        </authorList>
    </citation>
    <scope>NUCLEOTIDE SEQUENCE [LARGE SCALE GENOMIC DNA]</scope>
    <source>
        <strain evidence="9 10">GAB2-2007-GAL-DOM2</strain>
    </source>
</reference>
<evidence type="ECO:0000256" key="4">
    <source>
        <dbReference type="ARBA" id="ARBA00019827"/>
    </source>
</evidence>
<evidence type="ECO:0000256" key="6">
    <source>
        <dbReference type="ARBA" id="ARBA00023054"/>
    </source>
</evidence>
<evidence type="ECO:0000256" key="3">
    <source>
        <dbReference type="ARBA" id="ARBA00018689"/>
    </source>
</evidence>
<comment type="subcellular location">
    <subcellularLocation>
        <location evidence="1">Nucleus</location>
        <location evidence="1">Nucleolus</location>
    </subcellularLocation>
</comment>
<feature type="compositionally biased region" description="Basic and acidic residues" evidence="8">
    <location>
        <begin position="1"/>
        <end position="22"/>
    </location>
</feature>
<dbReference type="EMBL" id="AHZU02000852">
    <property type="protein sequence ID" value="KFG39377.1"/>
    <property type="molecule type" value="Genomic_DNA"/>
</dbReference>
<dbReference type="PANTHER" id="PTHR33911:SF1">
    <property type="entry name" value="RRNA-PROCESSING PROTEIN EFG1"/>
    <property type="match status" value="1"/>
</dbReference>
<sequence>MHKVLDQSRKSPDVSKFKDHQHSSSISRLKPFASDTGLRRFRSSISQKRRFQMGHPQIASGGPRGPSDSMKRGKFFRGKVNGVTKQDAADKKVRNKTAKAKARDLRRLLQKKREELPPEVVSRIEEEITSLDSVALHQKKNEKRKRFLVKRKQLYDKIKFYEGQKVRRKIKAERRALSELLRRRRDATNAEVDACTLDASIEEHQSNLRKHLDDLNYILRYPADEPYVALFPSGGPGSEETEKKREEMRVKIRQQILQERIEDENEDNAEGEEEDAFLVAEQPSGPQHRTSVMFDSDGSVVAEDEEEKNLEDVFAEAPDWVESPDDGTAGRGGRRTRGSSRGGFSDRKRSYHEHQHGVREAGSHGRGGAHTDSRGRQKTSSHRGQKHSATLDGGRGSTGTRSGSRGRAGVPGSLEKREESKEIRERKGGNSSQGTDKKQTQSLKEGRERREGEGKRPAKQIEQIGLSKRFAGGKHTVFESDSD</sequence>
<feature type="compositionally biased region" description="Basic and acidic residues" evidence="8">
    <location>
        <begin position="344"/>
        <end position="375"/>
    </location>
</feature>
<dbReference type="GO" id="GO:0030688">
    <property type="term" value="C:preribosome, small subunit precursor"/>
    <property type="evidence" value="ECO:0007669"/>
    <property type="project" value="TreeGrafter"/>
</dbReference>
<feature type="compositionally biased region" description="Basic and acidic residues" evidence="8">
    <location>
        <begin position="414"/>
        <end position="428"/>
    </location>
</feature>
<comment type="similarity">
    <text evidence="2">Belongs to the EFG1 family.</text>
</comment>
<keyword evidence="6" id="KW-0175">Coiled coil</keyword>
<evidence type="ECO:0000313" key="10">
    <source>
        <dbReference type="Proteomes" id="UP000028837"/>
    </source>
</evidence>
<dbReference type="OrthoDB" id="332546at2759"/>
<dbReference type="AlphaFoldDB" id="A0A086K4Q9"/>
<organism evidence="9 10">
    <name type="scientific">Toxoplasma gondii GAB2-2007-GAL-DOM2</name>
    <dbReference type="NCBI Taxonomy" id="1130820"/>
    <lineage>
        <taxon>Eukaryota</taxon>
        <taxon>Sar</taxon>
        <taxon>Alveolata</taxon>
        <taxon>Apicomplexa</taxon>
        <taxon>Conoidasida</taxon>
        <taxon>Coccidia</taxon>
        <taxon>Eucoccidiorida</taxon>
        <taxon>Eimeriorina</taxon>
        <taxon>Sarcocystidae</taxon>
        <taxon>Toxoplasma</taxon>
    </lineage>
</organism>
<evidence type="ECO:0000256" key="1">
    <source>
        <dbReference type="ARBA" id="ARBA00004604"/>
    </source>
</evidence>
<dbReference type="VEuPathDB" id="ToxoDB:TGDOM2_240660"/>
<dbReference type="Proteomes" id="UP000028837">
    <property type="component" value="Unassembled WGS sequence"/>
</dbReference>
<feature type="compositionally biased region" description="Basic residues" evidence="8">
    <location>
        <begin position="376"/>
        <end position="386"/>
    </location>
</feature>
<gene>
    <name evidence="9" type="ORF">TGDOM2_240660</name>
</gene>
<evidence type="ECO:0000256" key="2">
    <source>
        <dbReference type="ARBA" id="ARBA00006916"/>
    </source>
</evidence>
<dbReference type="InterPro" id="IPR050786">
    <property type="entry name" value="EFG1_rRNA-proc"/>
</dbReference>
<dbReference type="PANTHER" id="PTHR33911">
    <property type="entry name" value="RRNA-PROCESSING PROTEIN EFG1"/>
    <property type="match status" value="1"/>
</dbReference>
<dbReference type="GO" id="GO:0000462">
    <property type="term" value="P:maturation of SSU-rRNA from tricistronic rRNA transcript (SSU-rRNA, 5.8S rRNA, LSU-rRNA)"/>
    <property type="evidence" value="ECO:0007669"/>
    <property type="project" value="TreeGrafter"/>
</dbReference>
<keyword evidence="5" id="KW-0698">rRNA processing</keyword>
<accession>A0A086K4Q9</accession>
<dbReference type="GO" id="GO:0005730">
    <property type="term" value="C:nucleolus"/>
    <property type="evidence" value="ECO:0007669"/>
    <property type="project" value="UniProtKB-SubCell"/>
</dbReference>
<evidence type="ECO:0000256" key="8">
    <source>
        <dbReference type="SAM" id="MobiDB-lite"/>
    </source>
</evidence>
<feature type="compositionally biased region" description="Low complexity" evidence="8">
    <location>
        <begin position="398"/>
        <end position="407"/>
    </location>
</feature>